<reference evidence="1 2" key="1">
    <citation type="submission" date="2019-02" db="EMBL/GenBank/DDBJ databases">
        <title>Sequencing the genomes of 1000 actinobacteria strains.</title>
        <authorList>
            <person name="Klenk H.-P."/>
        </authorList>
    </citation>
    <scope>NUCLEOTIDE SEQUENCE [LARGE SCALE GENOMIC DNA]</scope>
    <source>
        <strain evidence="1 2">DSM 17364</strain>
    </source>
</reference>
<name>A0A4Q8AHF1_9MICC</name>
<dbReference type="EMBL" id="SHLA01000001">
    <property type="protein sequence ID" value="RZU63193.1"/>
    <property type="molecule type" value="Genomic_DNA"/>
</dbReference>
<gene>
    <name evidence="1" type="ORF">EV380_2805</name>
</gene>
<evidence type="ECO:0000313" key="2">
    <source>
        <dbReference type="Proteomes" id="UP000292685"/>
    </source>
</evidence>
<organism evidence="1 2">
    <name type="scientific">Zhihengliuella halotolerans</name>
    <dbReference type="NCBI Taxonomy" id="370736"/>
    <lineage>
        <taxon>Bacteria</taxon>
        <taxon>Bacillati</taxon>
        <taxon>Actinomycetota</taxon>
        <taxon>Actinomycetes</taxon>
        <taxon>Micrococcales</taxon>
        <taxon>Micrococcaceae</taxon>
        <taxon>Zhihengliuella</taxon>
    </lineage>
</organism>
<dbReference type="Proteomes" id="UP000292685">
    <property type="component" value="Unassembled WGS sequence"/>
</dbReference>
<proteinExistence type="predicted"/>
<keyword evidence="2" id="KW-1185">Reference proteome</keyword>
<sequence>MSGYVADAGVVVAVRRTPSDAPGRGLAQAAIEVTAVPTGEIESERRYVLELFDAYAEFVEAEAGRLRGLMVLFGGHLRTEPEVPLSVAVTSFAIALESLDILLERREEPV</sequence>
<dbReference type="RefSeq" id="WP_130451630.1">
    <property type="nucleotide sequence ID" value="NZ_SHLA01000001.1"/>
</dbReference>
<protein>
    <submittedName>
        <fullName evidence="1">Uncharacterized protein</fullName>
    </submittedName>
</protein>
<comment type="caution">
    <text evidence="1">The sequence shown here is derived from an EMBL/GenBank/DDBJ whole genome shotgun (WGS) entry which is preliminary data.</text>
</comment>
<accession>A0A4Q8AHF1</accession>
<dbReference type="AlphaFoldDB" id="A0A4Q8AHF1"/>
<evidence type="ECO:0000313" key="1">
    <source>
        <dbReference type="EMBL" id="RZU63193.1"/>
    </source>
</evidence>